<evidence type="ECO:0000313" key="3">
    <source>
        <dbReference type="EMBL" id="KAF2130757.1"/>
    </source>
</evidence>
<keyword evidence="4" id="KW-1185">Reference proteome</keyword>
<keyword evidence="1" id="KW-0472">Membrane</keyword>
<dbReference type="PANTHER" id="PTHR37783:SF1">
    <property type="entry name" value="MEMBRANE PROTEIN, PUTATIVE (AFU_ORTHOLOGUE AFUA_1G04315)-RELATED"/>
    <property type="match status" value="1"/>
</dbReference>
<evidence type="ECO:0000256" key="1">
    <source>
        <dbReference type="SAM" id="Phobius"/>
    </source>
</evidence>
<dbReference type="Proteomes" id="UP000799771">
    <property type="component" value="Unassembled WGS sequence"/>
</dbReference>
<proteinExistence type="predicted"/>
<organism evidence="3 4">
    <name type="scientific">Dothidotthia symphoricarpi CBS 119687</name>
    <dbReference type="NCBI Taxonomy" id="1392245"/>
    <lineage>
        <taxon>Eukaryota</taxon>
        <taxon>Fungi</taxon>
        <taxon>Dikarya</taxon>
        <taxon>Ascomycota</taxon>
        <taxon>Pezizomycotina</taxon>
        <taxon>Dothideomycetes</taxon>
        <taxon>Pleosporomycetidae</taxon>
        <taxon>Pleosporales</taxon>
        <taxon>Dothidotthiaceae</taxon>
        <taxon>Dothidotthia</taxon>
    </lineage>
</organism>
<feature type="transmembrane region" description="Helical" evidence="1">
    <location>
        <begin position="139"/>
        <end position="167"/>
    </location>
</feature>
<reference evidence="3" key="1">
    <citation type="journal article" date="2020" name="Stud. Mycol.">
        <title>101 Dothideomycetes genomes: a test case for predicting lifestyles and emergence of pathogens.</title>
        <authorList>
            <person name="Haridas S."/>
            <person name="Albert R."/>
            <person name="Binder M."/>
            <person name="Bloem J."/>
            <person name="Labutti K."/>
            <person name="Salamov A."/>
            <person name="Andreopoulos B."/>
            <person name="Baker S."/>
            <person name="Barry K."/>
            <person name="Bills G."/>
            <person name="Bluhm B."/>
            <person name="Cannon C."/>
            <person name="Castanera R."/>
            <person name="Culley D."/>
            <person name="Daum C."/>
            <person name="Ezra D."/>
            <person name="Gonzalez J."/>
            <person name="Henrissat B."/>
            <person name="Kuo A."/>
            <person name="Liang C."/>
            <person name="Lipzen A."/>
            <person name="Lutzoni F."/>
            <person name="Magnuson J."/>
            <person name="Mondo S."/>
            <person name="Nolan M."/>
            <person name="Ohm R."/>
            <person name="Pangilinan J."/>
            <person name="Park H.-J."/>
            <person name="Ramirez L."/>
            <person name="Alfaro M."/>
            <person name="Sun H."/>
            <person name="Tritt A."/>
            <person name="Yoshinaga Y."/>
            <person name="Zwiers L.-H."/>
            <person name="Turgeon B."/>
            <person name="Goodwin S."/>
            <person name="Spatafora J."/>
            <person name="Crous P."/>
            <person name="Grigoriev I."/>
        </authorList>
    </citation>
    <scope>NUCLEOTIDE SEQUENCE</scope>
    <source>
        <strain evidence="3">CBS 119687</strain>
    </source>
</reference>
<dbReference type="Gene3D" id="3.20.180.10">
    <property type="entry name" value="PNP-oxidase-like"/>
    <property type="match status" value="1"/>
</dbReference>
<dbReference type="InterPro" id="IPR019595">
    <property type="entry name" value="DUF2470"/>
</dbReference>
<evidence type="ECO:0000259" key="2">
    <source>
        <dbReference type="Pfam" id="PF10615"/>
    </source>
</evidence>
<name>A0A6A6AIM1_9PLEO</name>
<sequence>MATPEAQEAAAKQRIIKHMNADHADSIRRYMGAYTSASMFQSRKAQMTDIDLSSMKFSNGSTVAFDPPLKSLRETRERLVQMDKEALKTLGQSDIAIKTYIPPYAKLTHLWNFSQCLLVYFLLPNAANFQPGSLLYDNLLFMVPAFASFVLRIRWMVLGVMIPIHLIESGLMAMKVSKHGLTPLDGLWWAWVASCFVEGFTSFWRLDEWVEGKKREKEAKKH</sequence>
<dbReference type="InterPro" id="IPR037119">
    <property type="entry name" value="Haem_oxidase_HugZ-like_sf"/>
</dbReference>
<dbReference type="Pfam" id="PF10615">
    <property type="entry name" value="DUF2470"/>
    <property type="match status" value="1"/>
</dbReference>
<dbReference type="EMBL" id="ML977503">
    <property type="protein sequence ID" value="KAF2130757.1"/>
    <property type="molecule type" value="Genomic_DNA"/>
</dbReference>
<accession>A0A6A6AIM1</accession>
<dbReference type="AlphaFoldDB" id="A0A6A6AIM1"/>
<dbReference type="PANTHER" id="PTHR37783">
    <property type="entry name" value="MEMBRANE PROTEIN, PUTATIVE (AFU_ORTHOLOGUE AFUA_1G04315)-RELATED"/>
    <property type="match status" value="1"/>
</dbReference>
<feature type="domain" description="DUF2470" evidence="2">
    <location>
        <begin position="12"/>
        <end position="82"/>
    </location>
</feature>
<keyword evidence="1" id="KW-0812">Transmembrane</keyword>
<dbReference type="GeneID" id="54406143"/>
<keyword evidence="1" id="KW-1133">Transmembrane helix</keyword>
<feature type="transmembrane region" description="Helical" evidence="1">
    <location>
        <begin position="187"/>
        <end position="206"/>
    </location>
</feature>
<dbReference type="OrthoDB" id="5553410at2759"/>
<dbReference type="RefSeq" id="XP_033525144.1">
    <property type="nucleotide sequence ID" value="XM_033665711.1"/>
</dbReference>
<gene>
    <name evidence="3" type="ORF">P153DRAFT_336610</name>
</gene>
<evidence type="ECO:0000313" key="4">
    <source>
        <dbReference type="Proteomes" id="UP000799771"/>
    </source>
</evidence>
<protein>
    <submittedName>
        <fullName evidence="3">Integral membrane protein-like protein</fullName>
    </submittedName>
</protein>